<dbReference type="EMBL" id="CP014327">
    <property type="protein sequence ID" value="AML53553.1"/>
    <property type="molecule type" value="Genomic_DNA"/>
</dbReference>
<dbReference type="Gene3D" id="3.10.50.40">
    <property type="match status" value="1"/>
</dbReference>
<evidence type="ECO:0000256" key="7">
    <source>
        <dbReference type="ARBA" id="ARBA00031484"/>
    </source>
</evidence>
<dbReference type="AlphaFoldDB" id="A0A126V5K3"/>
<dbReference type="EC" id="5.2.1.8" evidence="3"/>
<dbReference type="SUPFAM" id="SSF109998">
    <property type="entry name" value="Triger factor/SurA peptide-binding domain-like"/>
    <property type="match status" value="1"/>
</dbReference>
<feature type="signal peptide" evidence="9">
    <location>
        <begin position="1"/>
        <end position="22"/>
    </location>
</feature>
<keyword evidence="12" id="KW-1185">Reference proteome</keyword>
<dbReference type="Proteomes" id="UP000070371">
    <property type="component" value="Chromosome"/>
</dbReference>
<comment type="similarity">
    <text evidence="2">Belongs to the PpiC/parvulin rotamase family.</text>
</comment>
<evidence type="ECO:0000256" key="4">
    <source>
        <dbReference type="ARBA" id="ARBA00018370"/>
    </source>
</evidence>
<keyword evidence="8" id="KW-0413">Isomerase</keyword>
<evidence type="ECO:0000256" key="9">
    <source>
        <dbReference type="SAM" id="SignalP"/>
    </source>
</evidence>
<feature type="domain" description="PpiC" evidence="10">
    <location>
        <begin position="137"/>
        <end position="226"/>
    </location>
</feature>
<gene>
    <name evidence="11" type="ORF">RC74_06090</name>
</gene>
<evidence type="ECO:0000256" key="3">
    <source>
        <dbReference type="ARBA" id="ARBA00013194"/>
    </source>
</evidence>
<dbReference type="PROSITE" id="PS01096">
    <property type="entry name" value="PPIC_PPIASE_1"/>
    <property type="match status" value="1"/>
</dbReference>
<feature type="chain" id="PRO_5007797864" description="Parvulin-like PPIase" evidence="9">
    <location>
        <begin position="23"/>
        <end position="284"/>
    </location>
</feature>
<evidence type="ECO:0000256" key="5">
    <source>
        <dbReference type="ARBA" id="ARBA00023110"/>
    </source>
</evidence>
<dbReference type="SUPFAM" id="SSF54534">
    <property type="entry name" value="FKBP-like"/>
    <property type="match status" value="1"/>
</dbReference>
<dbReference type="InterPro" id="IPR046357">
    <property type="entry name" value="PPIase_dom_sf"/>
</dbReference>
<dbReference type="STRING" id="1579316.RC74_06090"/>
<evidence type="ECO:0000313" key="12">
    <source>
        <dbReference type="Proteomes" id="UP000070371"/>
    </source>
</evidence>
<proteinExistence type="inferred from homology"/>
<protein>
    <recommendedName>
        <fullName evidence="4">Parvulin-like PPIase</fullName>
        <ecNumber evidence="3">5.2.1.8</ecNumber>
    </recommendedName>
    <alternativeName>
        <fullName evidence="6">Peptidyl-prolyl cis-trans isomerase plp</fullName>
    </alternativeName>
    <alternativeName>
        <fullName evidence="7">Rotamase plp</fullName>
    </alternativeName>
</protein>
<sequence>MLKHTKIGIFAVLLATTSVAVAQDTPPKPEWGTVVATVNGMDITIGHMIIARETLPQQYLTLEDGVLFEGILENLIQQNILAQSVKGNVSLRDQTAMDNQTRSYMAGSAVDAVLSTAVTQEKLEALFNETYIGGEPEMEFNAAHILLEKKEEADLVVQLLDAGSDFAELAREKSTGPSGPNGGNLGWFSKGAMVPAFEEAVIALEDGTYSAPVESEFGWHVIHRIESRVQDAPTFEDVRDELEAELQQRALAKAVEALEGNAEITRTEVVIDPTVLQDPEIVGK</sequence>
<accession>A0A126V5K3</accession>
<keyword evidence="5 8" id="KW-0697">Rotamase</keyword>
<evidence type="ECO:0000256" key="8">
    <source>
        <dbReference type="PROSITE-ProRule" id="PRU00278"/>
    </source>
</evidence>
<name>A0A126V5K3_9RHOB</name>
<dbReference type="InterPro" id="IPR027304">
    <property type="entry name" value="Trigger_fact/SurA_dom_sf"/>
</dbReference>
<evidence type="ECO:0000313" key="11">
    <source>
        <dbReference type="EMBL" id="AML53553.1"/>
    </source>
</evidence>
<dbReference type="InterPro" id="IPR050245">
    <property type="entry name" value="PrsA_foldase"/>
</dbReference>
<dbReference type="PANTHER" id="PTHR47245">
    <property type="entry name" value="PEPTIDYLPROLYL ISOMERASE"/>
    <property type="match status" value="1"/>
</dbReference>
<dbReference type="PROSITE" id="PS50198">
    <property type="entry name" value="PPIC_PPIASE_2"/>
    <property type="match status" value="1"/>
</dbReference>
<organism evidence="11 12">
    <name type="scientific">Falsihalocynthiibacter arcticus</name>
    <dbReference type="NCBI Taxonomy" id="1579316"/>
    <lineage>
        <taxon>Bacteria</taxon>
        <taxon>Pseudomonadati</taxon>
        <taxon>Pseudomonadota</taxon>
        <taxon>Alphaproteobacteria</taxon>
        <taxon>Rhodobacterales</taxon>
        <taxon>Roseobacteraceae</taxon>
        <taxon>Falsihalocynthiibacter</taxon>
    </lineage>
</organism>
<evidence type="ECO:0000256" key="6">
    <source>
        <dbReference type="ARBA" id="ARBA00030642"/>
    </source>
</evidence>
<keyword evidence="9" id="KW-0732">Signal</keyword>
<dbReference type="InterPro" id="IPR000297">
    <property type="entry name" value="PPIase_PpiC"/>
</dbReference>
<reference evidence="11 12" key="1">
    <citation type="submission" date="2016-02" db="EMBL/GenBank/DDBJ databases">
        <title>Complete genome sequence of Halocynthiibacter arcticus PAMC 20958t from arctic marine sediment.</title>
        <authorList>
            <person name="Lee Y.M."/>
            <person name="Baek K."/>
            <person name="Lee H.K."/>
            <person name="Shin S.C."/>
        </authorList>
    </citation>
    <scope>NUCLEOTIDE SEQUENCE [LARGE SCALE GENOMIC DNA]</scope>
    <source>
        <strain evidence="11">PAMC 20958</strain>
    </source>
</reference>
<dbReference type="PANTHER" id="PTHR47245:SF2">
    <property type="entry name" value="PEPTIDYL-PROLYL CIS-TRANS ISOMERASE HP_0175-RELATED"/>
    <property type="match status" value="1"/>
</dbReference>
<evidence type="ECO:0000259" key="10">
    <source>
        <dbReference type="PROSITE" id="PS50198"/>
    </source>
</evidence>
<dbReference type="InterPro" id="IPR023058">
    <property type="entry name" value="PPIase_PpiC_CS"/>
</dbReference>
<dbReference type="Pfam" id="PF00639">
    <property type="entry name" value="Rotamase"/>
    <property type="match status" value="1"/>
</dbReference>
<evidence type="ECO:0000256" key="2">
    <source>
        <dbReference type="ARBA" id="ARBA00007656"/>
    </source>
</evidence>
<evidence type="ECO:0000256" key="1">
    <source>
        <dbReference type="ARBA" id="ARBA00000971"/>
    </source>
</evidence>
<dbReference type="KEGG" id="hat:RC74_06090"/>
<comment type="catalytic activity">
    <reaction evidence="1">
        <text>[protein]-peptidylproline (omega=180) = [protein]-peptidylproline (omega=0)</text>
        <dbReference type="Rhea" id="RHEA:16237"/>
        <dbReference type="Rhea" id="RHEA-COMP:10747"/>
        <dbReference type="Rhea" id="RHEA-COMP:10748"/>
        <dbReference type="ChEBI" id="CHEBI:83833"/>
        <dbReference type="ChEBI" id="CHEBI:83834"/>
        <dbReference type="EC" id="5.2.1.8"/>
    </reaction>
</comment>
<dbReference type="GO" id="GO:0003755">
    <property type="term" value="F:peptidyl-prolyl cis-trans isomerase activity"/>
    <property type="evidence" value="ECO:0007669"/>
    <property type="project" value="UniProtKB-KW"/>
</dbReference>